<evidence type="ECO:0000256" key="5">
    <source>
        <dbReference type="ARBA" id="ARBA00022777"/>
    </source>
</evidence>
<name>A0A1F6VLB3_9BACT</name>
<keyword evidence="4" id="KW-0808">Transferase</keyword>
<accession>A0A1F6VLB3</accession>
<reference evidence="8 9" key="1">
    <citation type="journal article" date="2016" name="Nat. Commun.">
        <title>Thousands of microbial genomes shed light on interconnected biogeochemical processes in an aquifer system.</title>
        <authorList>
            <person name="Anantharaman K."/>
            <person name="Brown C.T."/>
            <person name="Hug L.A."/>
            <person name="Sharon I."/>
            <person name="Castelle C.J."/>
            <person name="Probst A.J."/>
            <person name="Thomas B.C."/>
            <person name="Singh A."/>
            <person name="Wilkins M.J."/>
            <person name="Karaoz U."/>
            <person name="Brodie E.L."/>
            <person name="Williams K.H."/>
            <person name="Hubbard S.S."/>
            <person name="Banfield J.F."/>
        </authorList>
    </citation>
    <scope>NUCLEOTIDE SEQUENCE [LARGE SCALE GENOMIC DNA]</scope>
</reference>
<evidence type="ECO:0000313" key="8">
    <source>
        <dbReference type="EMBL" id="OGI70388.1"/>
    </source>
</evidence>
<comment type="caution">
    <text evidence="6">Lacks conserved residue(s) required for the propagation of feature annotation.</text>
</comment>
<dbReference type="SUPFAM" id="SSF54919">
    <property type="entry name" value="Nucleoside diphosphate kinase, NDK"/>
    <property type="match status" value="1"/>
</dbReference>
<evidence type="ECO:0000313" key="9">
    <source>
        <dbReference type="Proteomes" id="UP000178059"/>
    </source>
</evidence>
<evidence type="ECO:0000256" key="2">
    <source>
        <dbReference type="ARBA" id="ARBA00008142"/>
    </source>
</evidence>
<dbReference type="EC" id="2.7.4.6" evidence="3"/>
<dbReference type="Gene3D" id="3.30.70.141">
    <property type="entry name" value="Nucleoside diphosphate kinase-like domain"/>
    <property type="match status" value="1"/>
</dbReference>
<evidence type="ECO:0000256" key="3">
    <source>
        <dbReference type="ARBA" id="ARBA00012966"/>
    </source>
</evidence>
<dbReference type="AlphaFoldDB" id="A0A1F6VLB3"/>
<comment type="similarity">
    <text evidence="2 6">Belongs to the NDK family.</text>
</comment>
<dbReference type="Pfam" id="PF00334">
    <property type="entry name" value="NDK"/>
    <property type="match status" value="2"/>
</dbReference>
<dbReference type="EMBL" id="MFTT01000008">
    <property type="protein sequence ID" value="OGI70388.1"/>
    <property type="molecule type" value="Genomic_DNA"/>
</dbReference>
<proteinExistence type="inferred from homology"/>
<sequence length="194" mass="22338">MKKLKEEKTFLMIKPDGVRKGLIGEIIKRLEQRDLKIVSLEMFQPTHEQVDGHYPKDEKWITRLGEKTTATYEKYGYDLVEDYGTKDCFELGKNVRKWTVEYMASAPMVRMIVQGVHAVDVVRKIAGPTMPYLADMGTIRGDFSIDSPALANKEKRAVMNLVHASETPEEALHEIKHWFGSQPVFNYKRFGVDE</sequence>
<feature type="domain" description="Nucleoside diphosphate kinase-like" evidence="7">
    <location>
        <begin position="6"/>
        <end position="186"/>
    </location>
</feature>
<protein>
    <recommendedName>
        <fullName evidence="3">nucleoside-diphosphate kinase</fullName>
        <ecNumber evidence="3">2.7.4.6</ecNumber>
    </recommendedName>
</protein>
<dbReference type="SMART" id="SM00562">
    <property type="entry name" value="NDK"/>
    <property type="match status" value="1"/>
</dbReference>
<dbReference type="Proteomes" id="UP000178059">
    <property type="component" value="Unassembled WGS sequence"/>
</dbReference>
<dbReference type="STRING" id="1801743.A2824_02335"/>
<keyword evidence="5 8" id="KW-0418">Kinase</keyword>
<comment type="caution">
    <text evidence="8">The sequence shown here is derived from an EMBL/GenBank/DDBJ whole genome shotgun (WGS) entry which is preliminary data.</text>
</comment>
<evidence type="ECO:0000256" key="1">
    <source>
        <dbReference type="ARBA" id="ARBA00001946"/>
    </source>
</evidence>
<dbReference type="GO" id="GO:0004550">
    <property type="term" value="F:nucleoside diphosphate kinase activity"/>
    <property type="evidence" value="ECO:0007669"/>
    <property type="project" value="UniProtKB-EC"/>
</dbReference>
<dbReference type="PANTHER" id="PTHR11349">
    <property type="entry name" value="NUCLEOSIDE DIPHOSPHATE KINASE"/>
    <property type="match status" value="1"/>
</dbReference>
<dbReference type="PROSITE" id="PS51374">
    <property type="entry name" value="NDPK_LIKE"/>
    <property type="match status" value="1"/>
</dbReference>
<organism evidence="8 9">
    <name type="scientific">Candidatus Nomurabacteria bacterium RIFCSPHIGHO2_01_FULL_42_16</name>
    <dbReference type="NCBI Taxonomy" id="1801743"/>
    <lineage>
        <taxon>Bacteria</taxon>
        <taxon>Candidatus Nomuraibacteriota</taxon>
    </lineage>
</organism>
<dbReference type="InterPro" id="IPR034907">
    <property type="entry name" value="NDK-like_dom"/>
</dbReference>
<evidence type="ECO:0000256" key="4">
    <source>
        <dbReference type="ARBA" id="ARBA00022679"/>
    </source>
</evidence>
<evidence type="ECO:0000259" key="7">
    <source>
        <dbReference type="SMART" id="SM00562"/>
    </source>
</evidence>
<dbReference type="InterPro" id="IPR036850">
    <property type="entry name" value="NDK-like_dom_sf"/>
</dbReference>
<evidence type="ECO:0000256" key="6">
    <source>
        <dbReference type="PROSITE-ProRule" id="PRU00706"/>
    </source>
</evidence>
<comment type="cofactor">
    <cofactor evidence="1">
        <name>Mg(2+)</name>
        <dbReference type="ChEBI" id="CHEBI:18420"/>
    </cofactor>
</comment>
<gene>
    <name evidence="8" type="ORF">A2824_02335</name>
</gene>